<protein>
    <submittedName>
        <fullName evidence="3">N-acetylmannosaminyltransferase</fullName>
    </submittedName>
</protein>
<comment type="caution">
    <text evidence="3">The sequence shown here is derived from an EMBL/GenBank/DDBJ whole genome shotgun (WGS) entry which is preliminary data.</text>
</comment>
<dbReference type="Proteomes" id="UP000052020">
    <property type="component" value="Unassembled WGS sequence"/>
</dbReference>
<dbReference type="GO" id="GO:0016758">
    <property type="term" value="F:hexosyltransferase activity"/>
    <property type="evidence" value="ECO:0007669"/>
    <property type="project" value="TreeGrafter"/>
</dbReference>
<dbReference type="PANTHER" id="PTHR34136">
    <property type="match status" value="1"/>
</dbReference>
<dbReference type="PATRIC" id="fig|1704032.3.peg.313"/>
<evidence type="ECO:0000313" key="3">
    <source>
        <dbReference type="EMBL" id="KPJ64013.1"/>
    </source>
</evidence>
<keyword evidence="1" id="KW-0328">Glycosyltransferase</keyword>
<evidence type="ECO:0000256" key="2">
    <source>
        <dbReference type="ARBA" id="ARBA00022679"/>
    </source>
</evidence>
<keyword evidence="2 3" id="KW-0808">Transferase</keyword>
<dbReference type="CDD" id="cd06533">
    <property type="entry name" value="Glyco_transf_WecG_TagA"/>
    <property type="match status" value="1"/>
</dbReference>
<gene>
    <name evidence="3" type="ORF">AMK68_02595</name>
</gene>
<reference evidence="3 4" key="1">
    <citation type="journal article" date="2015" name="Microbiome">
        <title>Genomic resolution of linkages in carbon, nitrogen, and sulfur cycling among widespread estuary sediment bacteria.</title>
        <authorList>
            <person name="Baker B.J."/>
            <person name="Lazar C.S."/>
            <person name="Teske A.P."/>
            <person name="Dick G.J."/>
        </authorList>
    </citation>
    <scope>NUCLEOTIDE SEQUENCE [LARGE SCALE GENOMIC DNA]</scope>
    <source>
        <strain evidence="3">DG_56</strain>
    </source>
</reference>
<accession>A0A0S7XNE4</accession>
<dbReference type="AlphaFoldDB" id="A0A0S7XNE4"/>
<dbReference type="PANTHER" id="PTHR34136:SF1">
    <property type="entry name" value="UDP-N-ACETYL-D-MANNOSAMINURONIC ACID TRANSFERASE"/>
    <property type="match status" value="1"/>
</dbReference>
<dbReference type="NCBIfam" id="TIGR00696">
    <property type="entry name" value="wecG_tagA_cpsF"/>
    <property type="match status" value="1"/>
</dbReference>
<dbReference type="EMBL" id="LIZY01000049">
    <property type="protein sequence ID" value="KPJ64013.1"/>
    <property type="molecule type" value="Genomic_DNA"/>
</dbReference>
<name>A0A0S7XNE4_9BACT</name>
<proteinExistence type="predicted"/>
<sequence>MSMALDRIEEFVRSRSPHMVVTPDSSAIVRAQTDTELAEIMRSADLVTPDGAGVVWVARIFGLPLWERVTGCDLMQRICERGTQRGWRIYLLGAAPGIAEQAAARLAERCPGIQVAGTHHGYFTPEQEPEIVSAIAAARSDILFVAFGIPKQEKWIRRHLQALGVPVAIGVGGSFDVVAGRVSRAPQWMGRLGLEWLYRTLREPRRLGRALTIPRFLAMAILDRLRSQRVAAGKRRP</sequence>
<dbReference type="InterPro" id="IPR004629">
    <property type="entry name" value="WecG_TagA_CpsF"/>
</dbReference>
<evidence type="ECO:0000313" key="4">
    <source>
        <dbReference type="Proteomes" id="UP000052020"/>
    </source>
</evidence>
<evidence type="ECO:0000256" key="1">
    <source>
        <dbReference type="ARBA" id="ARBA00022676"/>
    </source>
</evidence>
<organism evidence="3 4">
    <name type="scientific">candidate division KD3-62 bacterium DG_56</name>
    <dbReference type="NCBI Taxonomy" id="1704032"/>
    <lineage>
        <taxon>Bacteria</taxon>
        <taxon>candidate division KD3-62</taxon>
    </lineage>
</organism>
<dbReference type="Pfam" id="PF03808">
    <property type="entry name" value="Glyco_tran_WecG"/>
    <property type="match status" value="1"/>
</dbReference>